<name>A0ABW2WR54_9ACTN</name>
<gene>
    <name evidence="1" type="ORF">ACFQ2K_03390</name>
</gene>
<keyword evidence="2" id="KW-1185">Reference proteome</keyword>
<dbReference type="Proteomes" id="UP001596915">
    <property type="component" value="Unassembled WGS sequence"/>
</dbReference>
<protein>
    <recommendedName>
        <fullName evidence="3">DUF11 domain-containing protein</fullName>
    </recommendedName>
</protein>
<proteinExistence type="predicted"/>
<reference evidence="2" key="1">
    <citation type="journal article" date="2019" name="Int. J. Syst. Evol. Microbiol.">
        <title>The Global Catalogue of Microorganisms (GCM) 10K type strain sequencing project: providing services to taxonomists for standard genome sequencing and annotation.</title>
        <authorList>
            <consortium name="The Broad Institute Genomics Platform"/>
            <consortium name="The Broad Institute Genome Sequencing Center for Infectious Disease"/>
            <person name="Wu L."/>
            <person name="Ma J."/>
        </authorList>
    </citation>
    <scope>NUCLEOTIDE SEQUENCE [LARGE SCALE GENOMIC DNA]</scope>
    <source>
        <strain evidence="2">JCM 12607</strain>
    </source>
</reference>
<evidence type="ECO:0000313" key="1">
    <source>
        <dbReference type="EMBL" id="MFD0621983.1"/>
    </source>
</evidence>
<accession>A0ABW2WR54</accession>
<organism evidence="1 2">
    <name type="scientific">Streptomyces sanglieri</name>
    <dbReference type="NCBI Taxonomy" id="193460"/>
    <lineage>
        <taxon>Bacteria</taxon>
        <taxon>Bacillati</taxon>
        <taxon>Actinomycetota</taxon>
        <taxon>Actinomycetes</taxon>
        <taxon>Kitasatosporales</taxon>
        <taxon>Streptomycetaceae</taxon>
        <taxon>Streptomyces</taxon>
    </lineage>
</organism>
<comment type="caution">
    <text evidence="1">The sequence shown here is derived from an EMBL/GenBank/DDBJ whole genome shotgun (WGS) entry which is preliminary data.</text>
</comment>
<evidence type="ECO:0008006" key="3">
    <source>
        <dbReference type="Google" id="ProtNLM"/>
    </source>
</evidence>
<sequence length="78" mass="8190">MVRAASGDTTVGNFLDGVFFGTTPHVELSKPGALAGEVKAGHAITYWITARTEDGGRADDLTVTDMMPEGITRPRLAA</sequence>
<dbReference type="EMBL" id="JBHTGL010000005">
    <property type="protein sequence ID" value="MFD0621983.1"/>
    <property type="molecule type" value="Genomic_DNA"/>
</dbReference>
<evidence type="ECO:0000313" key="2">
    <source>
        <dbReference type="Proteomes" id="UP001596915"/>
    </source>
</evidence>